<keyword evidence="3" id="KW-0560">Oxidoreductase</keyword>
<organism evidence="3">
    <name type="scientific">uncultured marine thaumarchaeote KM3_01_F07</name>
    <dbReference type="NCBI Taxonomy" id="1455953"/>
    <lineage>
        <taxon>Archaea</taxon>
        <taxon>Nitrososphaerota</taxon>
        <taxon>environmental samples</taxon>
    </lineage>
</organism>
<dbReference type="GO" id="GO:0051213">
    <property type="term" value="F:dioxygenase activity"/>
    <property type="evidence" value="ECO:0007669"/>
    <property type="project" value="UniProtKB-KW"/>
</dbReference>
<evidence type="ECO:0000313" key="3">
    <source>
        <dbReference type="EMBL" id="AIE97600.1"/>
    </source>
</evidence>
<proteinExistence type="inferred from homology"/>
<comment type="similarity">
    <text evidence="1 2">Belongs to the MEMO1 family.</text>
</comment>
<accession>A0A075G0R7</accession>
<evidence type="ECO:0000256" key="1">
    <source>
        <dbReference type="ARBA" id="ARBA00006315"/>
    </source>
</evidence>
<evidence type="ECO:0000256" key="2">
    <source>
        <dbReference type="HAMAP-Rule" id="MF_00055"/>
    </source>
</evidence>
<dbReference type="CDD" id="cd07361">
    <property type="entry name" value="MEMO_like"/>
    <property type="match status" value="1"/>
</dbReference>
<dbReference type="NCBIfam" id="TIGR04336">
    <property type="entry name" value="AmmeMemoSam_B"/>
    <property type="match status" value="1"/>
</dbReference>
<dbReference type="NCBIfam" id="NF001987">
    <property type="entry name" value="PRK00782.1"/>
    <property type="match status" value="1"/>
</dbReference>
<dbReference type="PANTHER" id="PTHR11060">
    <property type="entry name" value="PROTEIN MEMO1"/>
    <property type="match status" value="1"/>
</dbReference>
<reference evidence="3" key="1">
    <citation type="journal article" date="2014" name="Genome Biol. Evol.">
        <title>Pangenome evidence for extensive interdomain horizontal transfer affecting lineage core and shell genes in uncultured planktonic thaumarchaeota and euryarchaeota.</title>
        <authorList>
            <person name="Deschamps P."/>
            <person name="Zivanovic Y."/>
            <person name="Moreira D."/>
            <person name="Rodriguez-Valera F."/>
            <person name="Lopez-Garcia P."/>
        </authorList>
    </citation>
    <scope>NUCLEOTIDE SEQUENCE</scope>
</reference>
<keyword evidence="3" id="KW-0223">Dioxygenase</keyword>
<sequence length="278" mass="30186">MEVRTPAVSGTFYPGDEKELKDLIHECFLHELGPGKMPPTNSDQKIYGVVCPHAGFVYSGPVACHSFYSISSSTSKLAIITGPNHYGIGQNVASMVDSSWKTPLGLVEVDSESALELREDLGILELDSFSHSKEHSIEVQIPMLQETFPNEMKILPVSLITQEQKTATKVGSAIAKLAQKKDALLIGSSDFTHYEENGFAHKQDMALIEPILKLDVDEFYKVLYERNVTACGFGAIASTMIACKELGATEGKLLKYATSGDISGDKSSVVGYASIIFV</sequence>
<name>A0A075G0R7_9ARCH</name>
<protein>
    <recommendedName>
        <fullName evidence="2">MEMO1 family protein</fullName>
    </recommendedName>
</protein>
<dbReference type="Pfam" id="PF01875">
    <property type="entry name" value="Memo"/>
    <property type="match status" value="1"/>
</dbReference>
<dbReference type="Gene3D" id="3.40.830.10">
    <property type="entry name" value="LigB-like"/>
    <property type="match status" value="1"/>
</dbReference>
<dbReference type="InterPro" id="IPR002737">
    <property type="entry name" value="MEMO1_fam"/>
</dbReference>
<dbReference type="HAMAP" id="MF_00055">
    <property type="entry name" value="MEMO1"/>
    <property type="match status" value="1"/>
</dbReference>
<dbReference type="AlphaFoldDB" id="A0A075G0R7"/>
<dbReference type="EMBL" id="KF900512">
    <property type="protein sequence ID" value="AIE97600.1"/>
    <property type="molecule type" value="Genomic_DNA"/>
</dbReference>
<dbReference type="PANTHER" id="PTHR11060:SF0">
    <property type="entry name" value="PROTEIN MEMO1"/>
    <property type="match status" value="1"/>
</dbReference>